<reference evidence="3" key="2">
    <citation type="submission" date="2021-03" db="UniProtKB">
        <authorList>
            <consortium name="EnsemblPlants"/>
        </authorList>
    </citation>
    <scope>IDENTIFICATION</scope>
</reference>
<evidence type="ECO:0000256" key="1">
    <source>
        <dbReference type="ARBA" id="ARBA00022737"/>
    </source>
</evidence>
<dbReference type="Gramene" id="AUR62001098-RA">
    <property type="protein sequence ID" value="AUR62001098-RA:cds"/>
    <property type="gene ID" value="AUR62001098"/>
</dbReference>
<evidence type="ECO:0000313" key="4">
    <source>
        <dbReference type="Proteomes" id="UP000596660"/>
    </source>
</evidence>
<accession>A0A803KPZ2</accession>
<organism evidence="3 4">
    <name type="scientific">Chenopodium quinoa</name>
    <name type="common">Quinoa</name>
    <dbReference type="NCBI Taxonomy" id="63459"/>
    <lineage>
        <taxon>Eukaryota</taxon>
        <taxon>Viridiplantae</taxon>
        <taxon>Streptophyta</taxon>
        <taxon>Embryophyta</taxon>
        <taxon>Tracheophyta</taxon>
        <taxon>Spermatophyta</taxon>
        <taxon>Magnoliopsida</taxon>
        <taxon>eudicotyledons</taxon>
        <taxon>Gunneridae</taxon>
        <taxon>Pentapetalae</taxon>
        <taxon>Caryophyllales</taxon>
        <taxon>Chenopodiaceae</taxon>
        <taxon>Chenopodioideae</taxon>
        <taxon>Atripliceae</taxon>
        <taxon>Chenopodium</taxon>
    </lineage>
</organism>
<sequence length="514" mass="58041">MTSNKKDEELRQAAVRGDVDYLTKCVESNRPVEYIMTFFPEEDDHSERRHWGNIFHMAAKENQEEFIREAIGILPPEAMQQLLLQPGEDERNPLHDAAKVGNVEITSFGANPCLVAVVNGFEERALEIFKMDTELISNMPSGLGSSLVFDAIFTKMSKLALQILRSPHPISCSGSDHGNTPFDIIHYIEDLEGSEEIFSQLLQRDPELIKHKDINGGSAFHTWACYGKMWPYKILLECNDIIPDVNKVFTDLVSSTTFSCDNPLHFLAYGPCDEDAKQIAEMLIVIESEKNVMFLAVENECHAVAEEILTIIDNKGWTQLLTNHRNLTVLHLAPLCTENNCSKVAQVILENLDKGSRAEYLKNYSDGRNILHLATNLADETFGTLLVNEAPEFITQKDNSEQSALDKAYELGSAWFIKAVLGKDSSVFNSEPLAWIKAYYEKFLKIPRMKDLINLQDSTGATPLHKAIQNEDLFLTETLLSFDKIIYDIKNDEDNSAIDLLAQKCEDNQQCPWV</sequence>
<evidence type="ECO:0000256" key="2">
    <source>
        <dbReference type="ARBA" id="ARBA00023043"/>
    </source>
</evidence>
<dbReference type="InterPro" id="IPR036770">
    <property type="entry name" value="Ankyrin_rpt-contain_sf"/>
</dbReference>
<name>A0A803KPZ2_CHEQI</name>
<dbReference type="Gene3D" id="1.25.40.20">
    <property type="entry name" value="Ankyrin repeat-containing domain"/>
    <property type="match status" value="2"/>
</dbReference>
<dbReference type="SUPFAM" id="SSF48403">
    <property type="entry name" value="Ankyrin repeat"/>
    <property type="match status" value="1"/>
</dbReference>
<keyword evidence="1" id="KW-0677">Repeat</keyword>
<keyword evidence="4" id="KW-1185">Reference proteome</keyword>
<dbReference type="GO" id="GO:0005886">
    <property type="term" value="C:plasma membrane"/>
    <property type="evidence" value="ECO:0007669"/>
    <property type="project" value="TreeGrafter"/>
</dbReference>
<proteinExistence type="predicted"/>
<evidence type="ECO:0000313" key="3">
    <source>
        <dbReference type="EnsemblPlants" id="AUR62001098-RA:cds"/>
    </source>
</evidence>
<protein>
    <submittedName>
        <fullName evidence="3">Uncharacterized protein</fullName>
    </submittedName>
</protein>
<dbReference type="PANTHER" id="PTHR24186">
    <property type="entry name" value="PROTEIN PHOSPHATASE 1 REGULATORY SUBUNIT"/>
    <property type="match status" value="1"/>
</dbReference>
<dbReference type="AlphaFoldDB" id="A0A803KPZ2"/>
<dbReference type="Proteomes" id="UP000596660">
    <property type="component" value="Unplaced"/>
</dbReference>
<reference evidence="3" key="1">
    <citation type="journal article" date="2017" name="Nature">
        <title>The genome of Chenopodium quinoa.</title>
        <authorList>
            <person name="Jarvis D.E."/>
            <person name="Ho Y.S."/>
            <person name="Lightfoot D.J."/>
            <person name="Schmoeckel S.M."/>
            <person name="Li B."/>
            <person name="Borm T.J.A."/>
            <person name="Ohyanagi H."/>
            <person name="Mineta K."/>
            <person name="Michell C.T."/>
            <person name="Saber N."/>
            <person name="Kharbatia N.M."/>
            <person name="Rupper R.R."/>
            <person name="Sharp A.R."/>
            <person name="Dally N."/>
            <person name="Boughton B.A."/>
            <person name="Woo Y.H."/>
            <person name="Gao G."/>
            <person name="Schijlen E.G.W.M."/>
            <person name="Guo X."/>
            <person name="Momin A.A."/>
            <person name="Negrao S."/>
            <person name="Al-Babili S."/>
            <person name="Gehring C."/>
            <person name="Roessner U."/>
            <person name="Jung C."/>
            <person name="Murphy K."/>
            <person name="Arold S.T."/>
            <person name="Gojobori T."/>
            <person name="van der Linden C.G."/>
            <person name="van Loo E.N."/>
            <person name="Jellen E.N."/>
            <person name="Maughan P.J."/>
            <person name="Tester M."/>
        </authorList>
    </citation>
    <scope>NUCLEOTIDE SEQUENCE [LARGE SCALE GENOMIC DNA]</scope>
    <source>
        <strain evidence="3">cv. PI 614886</strain>
    </source>
</reference>
<keyword evidence="2" id="KW-0040">ANK repeat</keyword>
<dbReference type="EnsemblPlants" id="AUR62001098-RA">
    <property type="protein sequence ID" value="AUR62001098-RA:cds"/>
    <property type="gene ID" value="AUR62001098"/>
</dbReference>
<dbReference type="PANTHER" id="PTHR24186:SF46">
    <property type="entry name" value="PROTEIN ACCELERATED CELL DEATH 6-LIKE"/>
    <property type="match status" value="1"/>
</dbReference>